<evidence type="ECO:0000313" key="9">
    <source>
        <dbReference type="EMBL" id="SHI35360.1"/>
    </source>
</evidence>
<organism evidence="9 10">
    <name type="scientific">Anaerovibrio lipolyticus DSM 3074</name>
    <dbReference type="NCBI Taxonomy" id="1120997"/>
    <lineage>
        <taxon>Bacteria</taxon>
        <taxon>Bacillati</taxon>
        <taxon>Bacillota</taxon>
        <taxon>Negativicutes</taxon>
        <taxon>Selenomonadales</taxon>
        <taxon>Selenomonadaceae</taxon>
        <taxon>Anaerovibrio</taxon>
    </lineage>
</organism>
<feature type="binding site" evidence="7">
    <location>
        <position position="205"/>
    </location>
    <ligand>
        <name>S-adenosyl-L-methionine</name>
        <dbReference type="ChEBI" id="CHEBI:59789"/>
    </ligand>
</feature>
<gene>
    <name evidence="9" type="ORF">SAMN02745671_00329</name>
</gene>
<dbReference type="PROSITE" id="PS00092">
    <property type="entry name" value="N6_MTASE"/>
    <property type="match status" value="1"/>
</dbReference>
<dbReference type="InterPro" id="IPR012327">
    <property type="entry name" value="MeTrfase_D12"/>
</dbReference>
<name>A0A1M6AFR3_9FIRM</name>
<dbReference type="Gene3D" id="3.40.50.150">
    <property type="entry name" value="Vaccinia Virus protein VP39"/>
    <property type="match status" value="1"/>
</dbReference>
<evidence type="ECO:0000313" key="10">
    <source>
        <dbReference type="Proteomes" id="UP000191240"/>
    </source>
</evidence>
<dbReference type="InterPro" id="IPR012263">
    <property type="entry name" value="M_m6A_EcoRV"/>
</dbReference>
<dbReference type="GO" id="GO:0006298">
    <property type="term" value="P:mismatch repair"/>
    <property type="evidence" value="ECO:0007669"/>
    <property type="project" value="TreeGrafter"/>
</dbReference>
<keyword evidence="4 8" id="KW-0808">Transferase</keyword>
<comment type="catalytic activity">
    <reaction evidence="6 8">
        <text>a 2'-deoxyadenosine in DNA + S-adenosyl-L-methionine = an N(6)-methyl-2'-deoxyadenosine in DNA + S-adenosyl-L-homocysteine + H(+)</text>
        <dbReference type="Rhea" id="RHEA:15197"/>
        <dbReference type="Rhea" id="RHEA-COMP:12418"/>
        <dbReference type="Rhea" id="RHEA-COMP:12419"/>
        <dbReference type="ChEBI" id="CHEBI:15378"/>
        <dbReference type="ChEBI" id="CHEBI:57856"/>
        <dbReference type="ChEBI" id="CHEBI:59789"/>
        <dbReference type="ChEBI" id="CHEBI:90615"/>
        <dbReference type="ChEBI" id="CHEBI:90616"/>
        <dbReference type="EC" id="2.1.1.72"/>
    </reaction>
</comment>
<feature type="binding site" evidence="7">
    <location>
        <position position="14"/>
    </location>
    <ligand>
        <name>S-adenosyl-L-methionine</name>
        <dbReference type="ChEBI" id="CHEBI:59789"/>
    </ligand>
</feature>
<sequence length="303" mass="34949">MPTQIEAVKPFLKWAGGKTQLLDEIDEYLPFDDKNITKYAEPFVGGGAVLFHILNNYELEAIYISDINSDLIDTYISIRDNVDSLVEKLGELEELYLSADNYGRKEIFLDKRMRFNYLKLHPDEASMVEKAALMIFLNRTCFNGLYRVNSKGLYNVPAGRYKNPTICDEKNLSAVSNKLKNVIIVCAPYYESDKFIDDHTFVYFDPPYRPITETAGFTSYTENGFGDIEQENLAKYYDKLCRKGAICLLSNSDPKNVNPDDDFFDDLYMNYKVNRVYANRMINSKSSKRGKITEILVTNREKK</sequence>
<feature type="binding site" evidence="7">
    <location>
        <position position="18"/>
    </location>
    <ligand>
        <name>S-adenosyl-L-methionine</name>
        <dbReference type="ChEBI" id="CHEBI:59789"/>
    </ligand>
</feature>
<keyword evidence="5 8" id="KW-0949">S-adenosyl-L-methionine</keyword>
<dbReference type="EC" id="2.1.1.72" evidence="2 8"/>
<evidence type="ECO:0000256" key="2">
    <source>
        <dbReference type="ARBA" id="ARBA00011900"/>
    </source>
</evidence>
<feature type="binding site" evidence="7">
    <location>
        <position position="66"/>
    </location>
    <ligand>
        <name>S-adenosyl-L-methionine</name>
        <dbReference type="ChEBI" id="CHEBI:59789"/>
    </ligand>
</feature>
<dbReference type="GO" id="GO:0009307">
    <property type="term" value="P:DNA restriction-modification system"/>
    <property type="evidence" value="ECO:0007669"/>
    <property type="project" value="InterPro"/>
</dbReference>
<evidence type="ECO:0000256" key="5">
    <source>
        <dbReference type="ARBA" id="ARBA00022691"/>
    </source>
</evidence>
<dbReference type="Gene3D" id="1.10.1020.10">
    <property type="entry name" value="Adenine-specific Methyltransferase, Domain 2"/>
    <property type="match status" value="1"/>
</dbReference>
<keyword evidence="3 8" id="KW-0489">Methyltransferase</keyword>
<evidence type="ECO:0000256" key="7">
    <source>
        <dbReference type="PIRSR" id="PIRSR000398-1"/>
    </source>
</evidence>
<dbReference type="AlphaFoldDB" id="A0A1M6AFR3"/>
<protein>
    <recommendedName>
        <fullName evidence="2 8">Site-specific DNA-methyltransferase (adenine-specific)</fullName>
        <ecNumber evidence="2 8">2.1.1.72</ecNumber>
    </recommendedName>
</protein>
<evidence type="ECO:0000256" key="8">
    <source>
        <dbReference type="RuleBase" id="RU361257"/>
    </source>
</evidence>
<proteinExistence type="inferred from homology"/>
<evidence type="ECO:0000256" key="3">
    <source>
        <dbReference type="ARBA" id="ARBA00022603"/>
    </source>
</evidence>
<dbReference type="GO" id="GO:0032259">
    <property type="term" value="P:methylation"/>
    <property type="evidence" value="ECO:0007669"/>
    <property type="project" value="UniProtKB-KW"/>
</dbReference>
<reference evidence="9 10" key="1">
    <citation type="submission" date="2016-11" db="EMBL/GenBank/DDBJ databases">
        <authorList>
            <person name="Jaros S."/>
            <person name="Januszkiewicz K."/>
            <person name="Wedrychowicz H."/>
        </authorList>
    </citation>
    <scope>NUCLEOTIDE SEQUENCE [LARGE SCALE GENOMIC DNA]</scope>
    <source>
        <strain evidence="9 10">DSM 3074</strain>
    </source>
</reference>
<dbReference type="InterPro" id="IPR029063">
    <property type="entry name" value="SAM-dependent_MTases_sf"/>
</dbReference>
<evidence type="ECO:0000256" key="4">
    <source>
        <dbReference type="ARBA" id="ARBA00022679"/>
    </source>
</evidence>
<dbReference type="PANTHER" id="PTHR30481">
    <property type="entry name" value="DNA ADENINE METHYLASE"/>
    <property type="match status" value="1"/>
</dbReference>
<dbReference type="OrthoDB" id="9805629at2"/>
<dbReference type="PRINTS" id="PR00505">
    <property type="entry name" value="D12N6MTFRASE"/>
</dbReference>
<dbReference type="PIRSF" id="PIRSF000398">
    <property type="entry name" value="M_m6A_EcoRV"/>
    <property type="match status" value="1"/>
</dbReference>
<dbReference type="Proteomes" id="UP000191240">
    <property type="component" value="Unassembled WGS sequence"/>
</dbReference>
<dbReference type="RefSeq" id="WP_052212143.1">
    <property type="nucleotide sequence ID" value="NZ_FQYW01000004.1"/>
</dbReference>
<evidence type="ECO:0000256" key="6">
    <source>
        <dbReference type="ARBA" id="ARBA00047942"/>
    </source>
</evidence>
<dbReference type="NCBIfam" id="TIGR00571">
    <property type="entry name" value="dam"/>
    <property type="match status" value="1"/>
</dbReference>
<comment type="similarity">
    <text evidence="1 8">Belongs to the N(4)/N(6)-methyltransferase family.</text>
</comment>
<dbReference type="GO" id="GO:1904047">
    <property type="term" value="F:S-adenosyl-L-methionine binding"/>
    <property type="evidence" value="ECO:0007669"/>
    <property type="project" value="TreeGrafter"/>
</dbReference>
<dbReference type="GO" id="GO:0009007">
    <property type="term" value="F:site-specific DNA-methyltransferase (adenine-specific) activity"/>
    <property type="evidence" value="ECO:0007669"/>
    <property type="project" value="UniProtKB-UniRule"/>
</dbReference>
<evidence type="ECO:0000256" key="1">
    <source>
        <dbReference type="ARBA" id="ARBA00006594"/>
    </source>
</evidence>
<dbReference type="InterPro" id="IPR002052">
    <property type="entry name" value="DNA_methylase_N6_adenine_CS"/>
</dbReference>
<dbReference type="Pfam" id="PF02086">
    <property type="entry name" value="MethyltransfD12"/>
    <property type="match status" value="1"/>
</dbReference>
<accession>A0A1M6AFR3</accession>
<dbReference type="InterPro" id="IPR023095">
    <property type="entry name" value="Ade_MeTrfase_dom_2"/>
</dbReference>
<dbReference type="PANTHER" id="PTHR30481:SF3">
    <property type="entry name" value="DNA ADENINE METHYLASE"/>
    <property type="match status" value="1"/>
</dbReference>
<dbReference type="SUPFAM" id="SSF53335">
    <property type="entry name" value="S-adenosyl-L-methionine-dependent methyltransferases"/>
    <property type="match status" value="1"/>
</dbReference>
<dbReference type="EMBL" id="FQYW01000004">
    <property type="protein sequence ID" value="SHI35360.1"/>
    <property type="molecule type" value="Genomic_DNA"/>
</dbReference>
<dbReference type="GO" id="GO:0043565">
    <property type="term" value="F:sequence-specific DNA binding"/>
    <property type="evidence" value="ECO:0007669"/>
    <property type="project" value="TreeGrafter"/>
</dbReference>